<accession>A0AAV1FR96</accession>
<dbReference type="AlphaFoldDB" id="A0AAV1FR96"/>
<feature type="region of interest" description="Disordered" evidence="1">
    <location>
        <begin position="67"/>
        <end position="88"/>
    </location>
</feature>
<gene>
    <name evidence="2" type="ORF">XNOV1_A031127</name>
</gene>
<sequence length="252" mass="29277">MAPFSLFRPLTSVSFEDKAQFSAHQQLIFKRSQQFKLPEMENRRVDVWSIKPPDFSLKLYKSLTVPQRKDRKKGDTSRAVSQPEVTKRRTTVTLPTVLKEGHHRTKEPLKFITLYRPPDALESELMFVRTGKYPSELYRNPKPHDFRPLDDDLPDIVTTYEKDPGNLKFKLRNLDIIGTTRSESGCTSGDDKSKMDTFKPPEPQWDAKLILPQAPWPPKSASFTRHRRRRGAYSAFLDRVEAKLSKSWKNKS</sequence>
<evidence type="ECO:0000256" key="1">
    <source>
        <dbReference type="SAM" id="MobiDB-lite"/>
    </source>
</evidence>
<reference evidence="2" key="1">
    <citation type="submission" date="2023-08" db="EMBL/GenBank/DDBJ databases">
        <authorList>
            <person name="Alioto T."/>
            <person name="Alioto T."/>
            <person name="Gomez Garrido J."/>
        </authorList>
    </citation>
    <scope>NUCLEOTIDE SEQUENCE</scope>
</reference>
<protein>
    <submittedName>
        <fullName evidence="2">Uncharacterized protein si:dkey-30e9.6</fullName>
    </submittedName>
</protein>
<organism evidence="2 3">
    <name type="scientific">Xyrichtys novacula</name>
    <name type="common">Pearly razorfish</name>
    <name type="synonym">Hemipteronotus novacula</name>
    <dbReference type="NCBI Taxonomy" id="13765"/>
    <lineage>
        <taxon>Eukaryota</taxon>
        <taxon>Metazoa</taxon>
        <taxon>Chordata</taxon>
        <taxon>Craniata</taxon>
        <taxon>Vertebrata</taxon>
        <taxon>Euteleostomi</taxon>
        <taxon>Actinopterygii</taxon>
        <taxon>Neopterygii</taxon>
        <taxon>Teleostei</taxon>
        <taxon>Neoteleostei</taxon>
        <taxon>Acanthomorphata</taxon>
        <taxon>Eupercaria</taxon>
        <taxon>Labriformes</taxon>
        <taxon>Labridae</taxon>
        <taxon>Xyrichtys</taxon>
    </lineage>
</organism>
<dbReference type="Proteomes" id="UP001178508">
    <property type="component" value="Chromosome 8"/>
</dbReference>
<proteinExistence type="predicted"/>
<evidence type="ECO:0000313" key="3">
    <source>
        <dbReference type="Proteomes" id="UP001178508"/>
    </source>
</evidence>
<keyword evidence="3" id="KW-1185">Reference proteome</keyword>
<dbReference type="EMBL" id="OY660871">
    <property type="protein sequence ID" value="CAJ1062933.1"/>
    <property type="molecule type" value="Genomic_DNA"/>
</dbReference>
<name>A0AAV1FR96_XYRNO</name>
<evidence type="ECO:0000313" key="2">
    <source>
        <dbReference type="EMBL" id="CAJ1062933.1"/>
    </source>
</evidence>